<accession>A0A6A5ZBU6</accession>
<keyword evidence="2" id="KW-1185">Reference proteome</keyword>
<proteinExistence type="predicted"/>
<evidence type="ECO:0000313" key="2">
    <source>
        <dbReference type="Proteomes" id="UP000799770"/>
    </source>
</evidence>
<reference evidence="1" key="1">
    <citation type="journal article" date="2020" name="Stud. Mycol.">
        <title>101 Dothideomycetes genomes: a test case for predicting lifestyles and emergence of pathogens.</title>
        <authorList>
            <person name="Haridas S."/>
            <person name="Albert R."/>
            <person name="Binder M."/>
            <person name="Bloem J."/>
            <person name="Labutti K."/>
            <person name="Salamov A."/>
            <person name="Andreopoulos B."/>
            <person name="Baker S."/>
            <person name="Barry K."/>
            <person name="Bills G."/>
            <person name="Bluhm B."/>
            <person name="Cannon C."/>
            <person name="Castanera R."/>
            <person name="Culley D."/>
            <person name="Daum C."/>
            <person name="Ezra D."/>
            <person name="Gonzalez J."/>
            <person name="Henrissat B."/>
            <person name="Kuo A."/>
            <person name="Liang C."/>
            <person name="Lipzen A."/>
            <person name="Lutzoni F."/>
            <person name="Magnuson J."/>
            <person name="Mondo S."/>
            <person name="Nolan M."/>
            <person name="Ohm R."/>
            <person name="Pangilinan J."/>
            <person name="Park H.-J."/>
            <person name="Ramirez L."/>
            <person name="Alfaro M."/>
            <person name="Sun H."/>
            <person name="Tritt A."/>
            <person name="Yoshinaga Y."/>
            <person name="Zwiers L.-H."/>
            <person name="Turgeon B."/>
            <person name="Goodwin S."/>
            <person name="Spatafora J."/>
            <person name="Crous P."/>
            <person name="Grigoriev I."/>
        </authorList>
    </citation>
    <scope>NUCLEOTIDE SEQUENCE</scope>
    <source>
        <strain evidence="1">CBS 627.86</strain>
    </source>
</reference>
<dbReference type="EMBL" id="ML977320">
    <property type="protein sequence ID" value="KAF2116950.1"/>
    <property type="molecule type" value="Genomic_DNA"/>
</dbReference>
<dbReference type="AlphaFoldDB" id="A0A6A5ZBU6"/>
<sequence>MDHLVWPKDRKWPIPEVPCLTQSYEYDGGTWKEFPERMGWHPRSAEEWNLIFQQPTADLIAFLGCWRYFAYLGSIFLQDMDKEYLTCNINGVLHLDTAAIVTIINEAVERSSILDEFPTADHDLLPFYEYSVLSGNSLAHVFKTAKYSQSIEAILVSEGDHEPAFPGARLLTTEVTSMYDFIHLFRPQNPLSPLFVDAIWLTHELVQTTLTLIPKPYDPVLWAYLQLEDILARPDAVPLTSNGTASRYFLVAG</sequence>
<evidence type="ECO:0000313" key="1">
    <source>
        <dbReference type="EMBL" id="KAF2116950.1"/>
    </source>
</evidence>
<name>A0A6A5ZBU6_9PLEO</name>
<organism evidence="1 2">
    <name type="scientific">Lophiotrema nucula</name>
    <dbReference type="NCBI Taxonomy" id="690887"/>
    <lineage>
        <taxon>Eukaryota</taxon>
        <taxon>Fungi</taxon>
        <taxon>Dikarya</taxon>
        <taxon>Ascomycota</taxon>
        <taxon>Pezizomycotina</taxon>
        <taxon>Dothideomycetes</taxon>
        <taxon>Pleosporomycetidae</taxon>
        <taxon>Pleosporales</taxon>
        <taxon>Lophiotremataceae</taxon>
        <taxon>Lophiotrema</taxon>
    </lineage>
</organism>
<protein>
    <submittedName>
        <fullName evidence="1">Uncharacterized protein</fullName>
    </submittedName>
</protein>
<gene>
    <name evidence="1" type="ORF">BDV96DRAFT_598778</name>
</gene>
<dbReference type="Proteomes" id="UP000799770">
    <property type="component" value="Unassembled WGS sequence"/>
</dbReference>